<evidence type="ECO:0000256" key="1">
    <source>
        <dbReference type="SAM" id="MobiDB-lite"/>
    </source>
</evidence>
<gene>
    <name evidence="2" type="ORF">LCGC14_1669960</name>
</gene>
<evidence type="ECO:0000313" key="2">
    <source>
        <dbReference type="EMBL" id="KKM18013.1"/>
    </source>
</evidence>
<feature type="compositionally biased region" description="Polar residues" evidence="1">
    <location>
        <begin position="51"/>
        <end position="79"/>
    </location>
</feature>
<proteinExistence type="predicted"/>
<reference evidence="2" key="1">
    <citation type="journal article" date="2015" name="Nature">
        <title>Complex archaea that bridge the gap between prokaryotes and eukaryotes.</title>
        <authorList>
            <person name="Spang A."/>
            <person name="Saw J.H."/>
            <person name="Jorgensen S.L."/>
            <person name="Zaremba-Niedzwiedzka K."/>
            <person name="Martijn J."/>
            <person name="Lind A.E."/>
            <person name="van Eijk R."/>
            <person name="Schleper C."/>
            <person name="Guy L."/>
            <person name="Ettema T.J."/>
        </authorList>
    </citation>
    <scope>NUCLEOTIDE SEQUENCE</scope>
</reference>
<sequence length="444" mass="49100">MAKTQGGGGVRTEGGLDPYVAQSLTRGRAGAENRLVTAMQQEGATKRQGMASASQEKGQAVQAQVSREQMAASATQQDKTLAAQERSKREEQKFQKARDTQTEVFHTEQNRISNEFIVAERKANWDKQDDLRKEQRAYDDVRDIADRKQARENYNAYFSLIKGQLKSEAAREKAYTSISDSRDKFEKDKTVHERLVKNTVTRINEDKRMDLPVRGKFKAKAVPAGSAMGFSSGFTTTQVSAEDTQADPIGVLQSQLTANGVSFSAEDAMPENISKLEAGIAEGKIAAEDIRSSIGVYNAMLLELDKRKTSAGKEDQGFWREKYNTVEKMKRAVVGLRDSKLKVGDTSDSVAKLVAQGLEATDPIYSKGLGSWAAEMKAEFGNDYSSMLDAMTKGTEPISLFDIGPDLNKYEIAARKRSNVVMRQSYPDRFGVDFLAEANVFGRD</sequence>
<accession>A0A0F9K7J3</accession>
<feature type="region of interest" description="Disordered" evidence="1">
    <location>
        <begin position="1"/>
        <end position="102"/>
    </location>
</feature>
<dbReference type="EMBL" id="LAZR01014322">
    <property type="protein sequence ID" value="KKM18013.1"/>
    <property type="molecule type" value="Genomic_DNA"/>
</dbReference>
<feature type="compositionally biased region" description="Gly residues" evidence="1">
    <location>
        <begin position="1"/>
        <end position="12"/>
    </location>
</feature>
<protein>
    <submittedName>
        <fullName evidence="2">Uncharacterized protein</fullName>
    </submittedName>
</protein>
<comment type="caution">
    <text evidence="2">The sequence shown here is derived from an EMBL/GenBank/DDBJ whole genome shotgun (WGS) entry which is preliminary data.</text>
</comment>
<feature type="compositionally biased region" description="Basic and acidic residues" evidence="1">
    <location>
        <begin position="85"/>
        <end position="102"/>
    </location>
</feature>
<dbReference type="AlphaFoldDB" id="A0A0F9K7J3"/>
<organism evidence="2">
    <name type="scientific">marine sediment metagenome</name>
    <dbReference type="NCBI Taxonomy" id="412755"/>
    <lineage>
        <taxon>unclassified sequences</taxon>
        <taxon>metagenomes</taxon>
        <taxon>ecological metagenomes</taxon>
    </lineage>
</organism>
<name>A0A0F9K7J3_9ZZZZ</name>